<keyword evidence="1" id="KW-0732">Signal</keyword>
<proteinExistence type="predicted"/>
<evidence type="ECO:0000313" key="3">
    <source>
        <dbReference type="Proteomes" id="UP001642540"/>
    </source>
</evidence>
<sequence length="163" mass="19111">MLKLLFFLIYAAYICHVIGEEDWPALSCHLGYYTPDKHPHRTGEYEKQRINKGCSGYTHWDCQRQCFMKSVYILKRGDKREDPIKLRSEQEIGKWLQMILFNFTEPNDSGFKIAKRIIAECTSEHEKLADKPCEDLAPFNDCVDNIWVSHKGFNDVLNLGLHR</sequence>
<protein>
    <submittedName>
        <fullName evidence="2">Uncharacterized protein</fullName>
    </submittedName>
</protein>
<accession>A0ABP1PWD8</accession>
<feature type="chain" id="PRO_5046138450" evidence="1">
    <location>
        <begin position="20"/>
        <end position="163"/>
    </location>
</feature>
<evidence type="ECO:0000313" key="2">
    <source>
        <dbReference type="EMBL" id="CAL8075551.1"/>
    </source>
</evidence>
<keyword evidence="3" id="KW-1185">Reference proteome</keyword>
<feature type="signal peptide" evidence="1">
    <location>
        <begin position="1"/>
        <end position="19"/>
    </location>
</feature>
<reference evidence="2 3" key="1">
    <citation type="submission" date="2024-08" db="EMBL/GenBank/DDBJ databases">
        <authorList>
            <person name="Cucini C."/>
            <person name="Frati F."/>
        </authorList>
    </citation>
    <scope>NUCLEOTIDE SEQUENCE [LARGE SCALE GENOMIC DNA]</scope>
</reference>
<name>A0ABP1PWD8_9HEXA</name>
<dbReference type="EMBL" id="CAXLJM020000008">
    <property type="protein sequence ID" value="CAL8075551.1"/>
    <property type="molecule type" value="Genomic_DNA"/>
</dbReference>
<dbReference type="Proteomes" id="UP001642540">
    <property type="component" value="Unassembled WGS sequence"/>
</dbReference>
<comment type="caution">
    <text evidence="2">The sequence shown here is derived from an EMBL/GenBank/DDBJ whole genome shotgun (WGS) entry which is preliminary data.</text>
</comment>
<evidence type="ECO:0000256" key="1">
    <source>
        <dbReference type="SAM" id="SignalP"/>
    </source>
</evidence>
<organism evidence="2 3">
    <name type="scientific">Orchesella dallaii</name>
    <dbReference type="NCBI Taxonomy" id="48710"/>
    <lineage>
        <taxon>Eukaryota</taxon>
        <taxon>Metazoa</taxon>
        <taxon>Ecdysozoa</taxon>
        <taxon>Arthropoda</taxon>
        <taxon>Hexapoda</taxon>
        <taxon>Collembola</taxon>
        <taxon>Entomobryomorpha</taxon>
        <taxon>Entomobryoidea</taxon>
        <taxon>Orchesellidae</taxon>
        <taxon>Orchesellinae</taxon>
        <taxon>Orchesella</taxon>
    </lineage>
</organism>
<gene>
    <name evidence="2" type="ORF">ODALV1_LOCUS3212</name>
</gene>